<evidence type="ECO:0000259" key="2">
    <source>
        <dbReference type="PROSITE" id="PS50011"/>
    </source>
</evidence>
<gene>
    <name evidence="3" type="ORF">M9Y10_019809</name>
</gene>
<dbReference type="InterPro" id="IPR011009">
    <property type="entry name" value="Kinase-like_dom_sf"/>
</dbReference>
<keyword evidence="3" id="KW-0418">Kinase</keyword>
<dbReference type="SMART" id="SM00671">
    <property type="entry name" value="SEL1"/>
    <property type="match status" value="14"/>
</dbReference>
<dbReference type="InterPro" id="IPR011990">
    <property type="entry name" value="TPR-like_helical_dom_sf"/>
</dbReference>
<proteinExistence type="inferred from homology"/>
<dbReference type="InterPro" id="IPR019734">
    <property type="entry name" value="TPR_rpt"/>
</dbReference>
<feature type="domain" description="Protein kinase" evidence="2">
    <location>
        <begin position="69"/>
        <end position="305"/>
    </location>
</feature>
<comment type="similarity">
    <text evidence="1">Belongs to the sel-1 family.</text>
</comment>
<dbReference type="InterPro" id="IPR000719">
    <property type="entry name" value="Prot_kinase_dom"/>
</dbReference>
<dbReference type="Proteomes" id="UP001470230">
    <property type="component" value="Unassembled WGS sequence"/>
</dbReference>
<evidence type="ECO:0000256" key="1">
    <source>
        <dbReference type="ARBA" id="ARBA00038101"/>
    </source>
</evidence>
<dbReference type="GO" id="GO:0016301">
    <property type="term" value="F:kinase activity"/>
    <property type="evidence" value="ECO:0007669"/>
    <property type="project" value="UniProtKB-KW"/>
</dbReference>
<accession>A0ABR2HHD5</accession>
<dbReference type="PANTHER" id="PTHR11102">
    <property type="entry name" value="SEL-1-LIKE PROTEIN"/>
    <property type="match status" value="1"/>
</dbReference>
<dbReference type="EMBL" id="JAPFFF010000028">
    <property type="protein sequence ID" value="KAK8847225.1"/>
    <property type="molecule type" value="Genomic_DNA"/>
</dbReference>
<comment type="caution">
    <text evidence="3">The sequence shown here is derived from an EMBL/GenBank/DDBJ whole genome shotgun (WGS) entry which is preliminary data.</text>
</comment>
<evidence type="ECO:0000313" key="3">
    <source>
        <dbReference type="EMBL" id="KAK8847225.1"/>
    </source>
</evidence>
<evidence type="ECO:0000313" key="4">
    <source>
        <dbReference type="Proteomes" id="UP001470230"/>
    </source>
</evidence>
<dbReference type="Pfam" id="PF08238">
    <property type="entry name" value="Sel1"/>
    <property type="match status" value="15"/>
</dbReference>
<dbReference type="SMART" id="SM00028">
    <property type="entry name" value="TPR"/>
    <property type="match status" value="3"/>
</dbReference>
<dbReference type="SMART" id="SM00220">
    <property type="entry name" value="S_TKc"/>
    <property type="match status" value="1"/>
</dbReference>
<dbReference type="InterPro" id="IPR050767">
    <property type="entry name" value="Sel1_AlgK"/>
</dbReference>
<organism evidence="3 4">
    <name type="scientific">Tritrichomonas musculus</name>
    <dbReference type="NCBI Taxonomy" id="1915356"/>
    <lineage>
        <taxon>Eukaryota</taxon>
        <taxon>Metamonada</taxon>
        <taxon>Parabasalia</taxon>
        <taxon>Tritrichomonadida</taxon>
        <taxon>Tritrichomonadidae</taxon>
        <taxon>Tritrichomonas</taxon>
    </lineage>
</organism>
<name>A0ABR2HHD5_9EUKA</name>
<dbReference type="PROSITE" id="PS50011">
    <property type="entry name" value="PROTEIN_KINASE_DOM"/>
    <property type="match status" value="1"/>
</dbReference>
<dbReference type="Pfam" id="PF00069">
    <property type="entry name" value="Pkinase"/>
    <property type="match status" value="1"/>
</dbReference>
<protein>
    <submittedName>
        <fullName evidence="3">cAMP-dependent protein kinase catalytic subunit</fullName>
    </submittedName>
</protein>
<dbReference type="InterPro" id="IPR006597">
    <property type="entry name" value="Sel1-like"/>
</dbReference>
<dbReference type="SUPFAM" id="SSF56112">
    <property type="entry name" value="Protein kinase-like (PK-like)"/>
    <property type="match status" value="1"/>
</dbReference>
<dbReference type="Gene3D" id="1.10.510.10">
    <property type="entry name" value="Transferase(Phosphotransferase) domain 1"/>
    <property type="match status" value="1"/>
</dbReference>
<dbReference type="SUPFAM" id="SSF81901">
    <property type="entry name" value="HCP-like"/>
    <property type="match status" value="3"/>
</dbReference>
<sequence>MEILNEQLRIISNRKPFIRRIWKYIKPCISGYSLCKASYKINKNRLENLFKFSNNQKEENLKEIDKESCILIRQIGTGSTFSANLIYNIENEEFMVVKKPKKNDIETLKLIEREKENYLKLKNFPLVPKFYGIIKDKYDLLVIEYISGNLLMDIVNKEVILLEIEIKTIVFEIMIIIEFLHRNNFIIRDLKPDNIIIDENKTVVLIDFDRLINNNQDNENFTNDFSHDFVAPEVNEGKITNKCDIYSLGMLIYYLVINKIPSLENRSQYNNFKRHINLEELYYNCIKEEPSDRPDISQVILDFYINNYSKIKIDNLNQNFKRYFKDIYDKSIFQTIDNIFNRTDEIEALYNIGKMYAKGKYVIKNIKRALYFFITASSSAFSESILNFLEETSNEHNYQKFKKNLEIDKKLYNLGYFYYQKSFQENEKINYIEKAIYYYTLASDYGEINAQLRLGQIYLDGDYVSVDIKKSIHYFTLAAEKGCVVSQSSLGLLYFEGKHVLRDIDKAIHFFTMAANNKDVLSMHNLGYIYLTGKYVRPDIDKALYYLGMAANLNNEASLFYLGYIYYKGKYVNRDIKKAINYFLLASKHNNSEAYLSLGNIYYNGKYISININKAIKYYKMASDLNNSGAQHNLGLLYIEGKYVQTDVKKAIYYFTLAANQNDIDSQIQLGLIYFFDKYIPIDIYKATYYFTLAANQNNPEAQYFLGTIYYMKSDIQKAIHYYTLASDQNDAKAQLMLAKIYGTYKFNVFDINKSMYYLHLSANHNNFFALNILGKAYMKKDSNIGKYYLTLSAKQNFGEAQFYLYRCLYKENPRLAIYWLKESAKNRYYQSFFDLGYMYFKGIYMKRDIQQAIHYFKEASSLNDHLAKNKLGIIYRSGTDVEKNISLAVEYFKEAIRQKNYSVSKLNLAITYIFDLNDIDSSFELLFDLYKINCQHSHDLLYAVLYKKYQSDFIQMKKEIEKYTTDSNQFICSMIFAIIENEWHDQLYFDEEFENYRYILFEQEPFNYFSDYFQPEEKPPKNISSVFYEGFGHDLLSEIQ</sequence>
<reference evidence="3 4" key="1">
    <citation type="submission" date="2024-04" db="EMBL/GenBank/DDBJ databases">
        <title>Tritrichomonas musculus Genome.</title>
        <authorList>
            <person name="Alves-Ferreira E."/>
            <person name="Grigg M."/>
            <person name="Lorenzi H."/>
            <person name="Galac M."/>
        </authorList>
    </citation>
    <scope>NUCLEOTIDE SEQUENCE [LARGE SCALE GENOMIC DNA]</scope>
    <source>
        <strain evidence="3 4">EAF2021</strain>
    </source>
</reference>
<keyword evidence="4" id="KW-1185">Reference proteome</keyword>
<dbReference type="PANTHER" id="PTHR11102:SF160">
    <property type="entry name" value="ERAD-ASSOCIATED E3 UBIQUITIN-PROTEIN LIGASE COMPONENT HRD3"/>
    <property type="match status" value="1"/>
</dbReference>
<keyword evidence="3" id="KW-0808">Transferase</keyword>
<dbReference type="Gene3D" id="1.25.40.10">
    <property type="entry name" value="Tetratricopeptide repeat domain"/>
    <property type="match status" value="3"/>
</dbReference>
<dbReference type="CDD" id="cd00180">
    <property type="entry name" value="PKc"/>
    <property type="match status" value="1"/>
</dbReference>